<keyword evidence="4 6" id="KW-0804">Transcription</keyword>
<dbReference type="Pfam" id="PF05158">
    <property type="entry name" value="RNA_pol_Rpc34"/>
    <property type="match status" value="2"/>
</dbReference>
<accession>A0AAV2GGN5</accession>
<keyword evidence="5 6" id="KW-0539">Nucleus</keyword>
<dbReference type="PIRSF" id="PIRSF028763">
    <property type="entry name" value="RNA_pol_Rpc34"/>
    <property type="match status" value="1"/>
</dbReference>
<comment type="function">
    <text evidence="6">DNA-dependent RNA polymerase catalyzes the transcription of DNA into RNA using the four ribonucleoside triphosphates as substrates. Specific peripheric component of RNA polymerase III which synthesizes small RNAs, such as 5S rRNA and tRNAs.</text>
</comment>
<dbReference type="GO" id="GO:0005737">
    <property type="term" value="C:cytoplasm"/>
    <property type="evidence" value="ECO:0007669"/>
    <property type="project" value="UniProtKB-ARBA"/>
</dbReference>
<dbReference type="FunFam" id="1.10.10.10:FF:000116">
    <property type="entry name" value="DNA-directed RNA polymerase III subunit RPC6"/>
    <property type="match status" value="1"/>
</dbReference>
<dbReference type="Gene3D" id="1.10.10.10">
    <property type="entry name" value="Winged helix-like DNA-binding domain superfamily/Winged helix DNA-binding domain"/>
    <property type="match status" value="1"/>
</dbReference>
<dbReference type="Proteomes" id="UP001497516">
    <property type="component" value="Chromosome 9"/>
</dbReference>
<dbReference type="EMBL" id="OZ034822">
    <property type="protein sequence ID" value="CAL1409901.1"/>
    <property type="molecule type" value="Genomic_DNA"/>
</dbReference>
<evidence type="ECO:0000256" key="7">
    <source>
        <dbReference type="SAM" id="MobiDB-lite"/>
    </source>
</evidence>
<name>A0AAV2GGN5_9ROSI</name>
<reference evidence="8 9" key="1">
    <citation type="submission" date="2024-04" db="EMBL/GenBank/DDBJ databases">
        <authorList>
            <person name="Fracassetti M."/>
        </authorList>
    </citation>
    <scope>NUCLEOTIDE SEQUENCE [LARGE SCALE GENOMIC DNA]</scope>
</reference>
<dbReference type="GO" id="GO:0005654">
    <property type="term" value="C:nucleoplasm"/>
    <property type="evidence" value="ECO:0007669"/>
    <property type="project" value="UniProtKB-ARBA"/>
</dbReference>
<organism evidence="8 9">
    <name type="scientific">Linum trigynum</name>
    <dbReference type="NCBI Taxonomy" id="586398"/>
    <lineage>
        <taxon>Eukaryota</taxon>
        <taxon>Viridiplantae</taxon>
        <taxon>Streptophyta</taxon>
        <taxon>Embryophyta</taxon>
        <taxon>Tracheophyta</taxon>
        <taxon>Spermatophyta</taxon>
        <taxon>Magnoliopsida</taxon>
        <taxon>eudicotyledons</taxon>
        <taxon>Gunneridae</taxon>
        <taxon>Pentapetalae</taxon>
        <taxon>rosids</taxon>
        <taxon>fabids</taxon>
        <taxon>Malpighiales</taxon>
        <taxon>Linaceae</taxon>
        <taxon>Linum</taxon>
    </lineage>
</organism>
<comment type="subcellular location">
    <subcellularLocation>
        <location evidence="1 6">Nucleus</location>
    </subcellularLocation>
</comment>
<evidence type="ECO:0000313" key="8">
    <source>
        <dbReference type="EMBL" id="CAL1409901.1"/>
    </source>
</evidence>
<sequence length="241" mass="26876">MSRFKLSSILKRKRPDSTSTSQGLTDQEQIVYKVIHEKENMGMWLRDIKRRSNLQDAIVNKSIISLQAKNMIKEVVNVKNKGKKHYMAVEFEPSTELTGGAFYDDGILNVEFINIMKKICLQKIKQLKVATLESVLQQIKTSGAIKADLKEHHFEEILGALVLDNEVMEVKSNGMGEFGAIPEGKVCYKAFGKQRVGAAAEPGIGAMASMPCGVCPRIRSCTPDGVVSPSTCVYFQKWLEF</sequence>
<dbReference type="InterPro" id="IPR016049">
    <property type="entry name" value="RNA_pol_Rpc34-like"/>
</dbReference>
<dbReference type="GO" id="GO:0005666">
    <property type="term" value="C:RNA polymerase III complex"/>
    <property type="evidence" value="ECO:0007669"/>
    <property type="project" value="UniProtKB-UniRule"/>
</dbReference>
<protein>
    <recommendedName>
        <fullName evidence="6">DNA-directed RNA polymerase III subunit RPC6</fullName>
        <shortName evidence="6">RNA polymerase III subunit C6</shortName>
    </recommendedName>
</protein>
<evidence type="ECO:0000256" key="3">
    <source>
        <dbReference type="ARBA" id="ARBA00022478"/>
    </source>
</evidence>
<dbReference type="InterPro" id="IPR036388">
    <property type="entry name" value="WH-like_DNA-bd_sf"/>
</dbReference>
<evidence type="ECO:0000256" key="2">
    <source>
        <dbReference type="ARBA" id="ARBA00011038"/>
    </source>
</evidence>
<comment type="similarity">
    <text evidence="2 6">Belongs to the eukaryotic RPC34/RPC39 RNA polymerase subunit family.</text>
</comment>
<feature type="region of interest" description="Disordered" evidence="7">
    <location>
        <begin position="1"/>
        <end position="24"/>
    </location>
</feature>
<evidence type="ECO:0000313" key="9">
    <source>
        <dbReference type="Proteomes" id="UP001497516"/>
    </source>
</evidence>
<dbReference type="GO" id="GO:0006383">
    <property type="term" value="P:transcription by RNA polymerase III"/>
    <property type="evidence" value="ECO:0007669"/>
    <property type="project" value="UniProtKB-UniRule"/>
</dbReference>
<dbReference type="SUPFAM" id="SSF46785">
    <property type="entry name" value="Winged helix' DNA-binding domain"/>
    <property type="match status" value="1"/>
</dbReference>
<dbReference type="AlphaFoldDB" id="A0AAV2GGN5"/>
<keyword evidence="9" id="KW-1185">Reference proteome</keyword>
<dbReference type="PANTHER" id="PTHR12780">
    <property type="entry name" value="RNA POLYMERASE III DNA DIRECTED , 39KD SUBUNIT-RELATED"/>
    <property type="match status" value="1"/>
</dbReference>
<dbReference type="InterPro" id="IPR036390">
    <property type="entry name" value="WH_DNA-bd_sf"/>
</dbReference>
<keyword evidence="3 6" id="KW-0240">DNA-directed RNA polymerase</keyword>
<dbReference type="InterPro" id="IPR007832">
    <property type="entry name" value="RNA_pol_Rpc34"/>
</dbReference>
<evidence type="ECO:0000256" key="4">
    <source>
        <dbReference type="ARBA" id="ARBA00023163"/>
    </source>
</evidence>
<evidence type="ECO:0000256" key="6">
    <source>
        <dbReference type="PIRNR" id="PIRNR028763"/>
    </source>
</evidence>
<evidence type="ECO:0000256" key="5">
    <source>
        <dbReference type="ARBA" id="ARBA00023242"/>
    </source>
</evidence>
<gene>
    <name evidence="8" type="ORF">LTRI10_LOCUS49360</name>
</gene>
<proteinExistence type="inferred from homology"/>
<evidence type="ECO:0000256" key="1">
    <source>
        <dbReference type="ARBA" id="ARBA00004123"/>
    </source>
</evidence>